<dbReference type="GO" id="GO:0005886">
    <property type="term" value="C:plasma membrane"/>
    <property type="evidence" value="ECO:0007669"/>
    <property type="project" value="TreeGrafter"/>
</dbReference>
<evidence type="ECO:0000256" key="6">
    <source>
        <dbReference type="ARBA" id="ARBA00023136"/>
    </source>
</evidence>
<keyword evidence="3" id="KW-0547">Nucleotide-binding</keyword>
<keyword evidence="1" id="KW-0813">Transport</keyword>
<keyword evidence="6" id="KW-0472">Membrane</keyword>
<evidence type="ECO:0000259" key="7">
    <source>
        <dbReference type="SMART" id="SM00382"/>
    </source>
</evidence>
<accession>A0AAJ6DBQ9</accession>
<dbReference type="PROSITE" id="PS00211">
    <property type="entry name" value="ABC_TRANSPORTER_1"/>
    <property type="match status" value="1"/>
</dbReference>
<dbReference type="RefSeq" id="WP_257788243.1">
    <property type="nucleotide sequence ID" value="NZ_CP020085.1"/>
</dbReference>
<dbReference type="EMBL" id="CP121769">
    <property type="protein sequence ID" value="WGE11260.1"/>
    <property type="molecule type" value="Genomic_DNA"/>
</dbReference>
<dbReference type="AlphaFoldDB" id="A0AAJ6DBQ9"/>
<evidence type="ECO:0000313" key="9">
    <source>
        <dbReference type="Proteomes" id="UP001222296"/>
    </source>
</evidence>
<dbReference type="Gene3D" id="3.40.50.300">
    <property type="entry name" value="P-loop containing nucleotide triphosphate hydrolases"/>
    <property type="match status" value="1"/>
</dbReference>
<keyword evidence="5" id="KW-1133">Transmembrane helix</keyword>
<dbReference type="GO" id="GO:0005524">
    <property type="term" value="F:ATP binding"/>
    <property type="evidence" value="ECO:0007669"/>
    <property type="project" value="UniProtKB-KW"/>
</dbReference>
<evidence type="ECO:0000256" key="5">
    <source>
        <dbReference type="ARBA" id="ARBA00022989"/>
    </source>
</evidence>
<dbReference type="Pfam" id="PF00005">
    <property type="entry name" value="ABC_tran"/>
    <property type="match status" value="1"/>
</dbReference>
<feature type="domain" description="AAA+ ATPase" evidence="7">
    <location>
        <begin position="11"/>
        <end position="176"/>
    </location>
</feature>
<evidence type="ECO:0000256" key="4">
    <source>
        <dbReference type="ARBA" id="ARBA00022840"/>
    </source>
</evidence>
<keyword evidence="2" id="KW-0812">Transmembrane</keyword>
<dbReference type="PANTHER" id="PTHR11384">
    <property type="entry name" value="ATP-BINDING CASSETTE, SUB-FAMILY D MEMBER"/>
    <property type="match status" value="1"/>
</dbReference>
<dbReference type="InterPro" id="IPR017871">
    <property type="entry name" value="ABC_transporter-like_CS"/>
</dbReference>
<evidence type="ECO:0000256" key="2">
    <source>
        <dbReference type="ARBA" id="ARBA00022692"/>
    </source>
</evidence>
<dbReference type="SMART" id="SM00382">
    <property type="entry name" value="AAA"/>
    <property type="match status" value="1"/>
</dbReference>
<dbReference type="GO" id="GO:0016887">
    <property type="term" value="F:ATP hydrolysis activity"/>
    <property type="evidence" value="ECO:0007669"/>
    <property type="project" value="InterPro"/>
</dbReference>
<gene>
    <name evidence="8" type="ORF">QBL01_11120</name>
</gene>
<evidence type="ECO:0000313" key="8">
    <source>
        <dbReference type="EMBL" id="WGE11260.1"/>
    </source>
</evidence>
<keyword evidence="4 8" id="KW-0067">ATP-binding</keyword>
<reference evidence="8" key="1">
    <citation type="submission" date="2023-04" db="EMBL/GenBank/DDBJ databases">
        <title>Molecular characterization of the Integrative and Conjugative elements harboring multidrug-resistance gene from Glaesserella (Haemophilus) parasuis.</title>
        <authorList>
            <person name="Che Y."/>
            <person name="Zhou L."/>
        </authorList>
    </citation>
    <scope>NUCLEOTIDE SEQUENCE</scope>
    <source>
        <strain evidence="8">Z44</strain>
    </source>
</reference>
<evidence type="ECO:0000256" key="1">
    <source>
        <dbReference type="ARBA" id="ARBA00022448"/>
    </source>
</evidence>
<dbReference type="Proteomes" id="UP001222296">
    <property type="component" value="Chromosome"/>
</dbReference>
<protein>
    <submittedName>
        <fullName evidence="8">ATP-binding cassette domain-containing protein</fullName>
    </submittedName>
</protein>
<proteinExistence type="predicted"/>
<dbReference type="InterPro" id="IPR027417">
    <property type="entry name" value="P-loop_NTPase"/>
</dbReference>
<dbReference type="SUPFAM" id="SSF52540">
    <property type="entry name" value="P-loop containing nucleoside triphosphate hydrolases"/>
    <property type="match status" value="1"/>
</dbReference>
<dbReference type="InterPro" id="IPR003439">
    <property type="entry name" value="ABC_transporter-like_ATP-bd"/>
</dbReference>
<dbReference type="InterPro" id="IPR050835">
    <property type="entry name" value="ABC_transporter_sub-D"/>
</dbReference>
<organism evidence="8 9">
    <name type="scientific">Glaesserella parasuis</name>
    <name type="common">Haemophilus parasuis</name>
    <dbReference type="NCBI Taxonomy" id="738"/>
    <lineage>
        <taxon>Bacteria</taxon>
        <taxon>Pseudomonadati</taxon>
        <taxon>Pseudomonadota</taxon>
        <taxon>Gammaproteobacteria</taxon>
        <taxon>Pasteurellales</taxon>
        <taxon>Pasteurellaceae</taxon>
        <taxon>Glaesserella</taxon>
    </lineage>
</organism>
<evidence type="ECO:0000256" key="3">
    <source>
        <dbReference type="ARBA" id="ARBA00022741"/>
    </source>
</evidence>
<dbReference type="PANTHER" id="PTHR11384:SF59">
    <property type="entry name" value="LYSOSOMAL COBALAMIN TRANSPORTER ABCD4"/>
    <property type="match status" value="1"/>
</dbReference>
<dbReference type="InterPro" id="IPR003593">
    <property type="entry name" value="AAA+_ATPase"/>
</dbReference>
<sequence length="179" mass="20396">MFANFSLKLTACDWVLLEGKSGIGKSTLLRTLAGLWQHYQGDIRLQARSFLFLPQKPYLAEDSLRAVLSYPDEPLNDDVRLQCLLKQVGLSHLADSLNEVQEWQKRLSGGEQQRISIARALLHRPDILFLDEATNQLDDESACYLMKQLQKELNNSICIAISHQEVVQSLFRSRCLILP</sequence>
<name>A0AAJ6DBQ9_GLAPU</name>